<evidence type="ECO:0000256" key="6">
    <source>
        <dbReference type="ARBA" id="ARBA00022842"/>
    </source>
</evidence>
<comment type="cofactor">
    <cofactor evidence="2">
        <name>pyridoxal 5'-phosphate</name>
        <dbReference type="ChEBI" id="CHEBI:597326"/>
    </cofactor>
</comment>
<keyword evidence="6" id="KW-0460">Magnesium</keyword>
<evidence type="ECO:0000256" key="3">
    <source>
        <dbReference type="ARBA" id="ARBA00001936"/>
    </source>
</evidence>
<evidence type="ECO:0000313" key="9">
    <source>
        <dbReference type="EMBL" id="WGL16646.1"/>
    </source>
</evidence>
<protein>
    <submittedName>
        <fullName evidence="9">Pyridoxal-phosphate dependent enzyme</fullName>
    </submittedName>
</protein>
<dbReference type="PANTHER" id="PTHR43050">
    <property type="entry name" value="SERINE / THREONINE RACEMASE FAMILY MEMBER"/>
    <property type="match status" value="1"/>
</dbReference>
<evidence type="ECO:0000256" key="4">
    <source>
        <dbReference type="ARBA" id="ARBA00001946"/>
    </source>
</evidence>
<sequence>MTSSTLNRACGADLYFKCEHLQKVGAFKARGAANAVLQLPEATALVATHSSGNHGAALAWAASERNIRCKVVMPDNAPDAKKRAVAAYGADIVLCQPTLEAREATLAKLVAETGAHVVPPFDDKRIIAGQGTVAQEIIGQCRELGFSPDLLVSPVGGGGLLAGIGLAVSALAPEVKVLGAEPAGADDAQRSFRRGERVTEQEPDTIADGLRTTLGVRNFSLICRHVNDIVTVSEAGILEALSLLWHRTKQWVEPSAAVGLAAVMEHRARFRNKRVVIVLTGGNMDLAAAATMLDGRG</sequence>
<name>A0ABY8NCJ6_9GAMM</name>
<dbReference type="InterPro" id="IPR000634">
    <property type="entry name" value="Ser/Thr_deHydtase_PyrdxlP-BS"/>
</dbReference>
<dbReference type="PANTHER" id="PTHR43050:SF1">
    <property type="entry name" value="SERINE RACEMASE"/>
    <property type="match status" value="1"/>
</dbReference>
<evidence type="ECO:0000256" key="5">
    <source>
        <dbReference type="ARBA" id="ARBA00008639"/>
    </source>
</evidence>
<dbReference type="PIRSF" id="PIRSF006278">
    <property type="entry name" value="ACCD_DCysDesulf"/>
    <property type="match status" value="1"/>
</dbReference>
<evidence type="ECO:0000259" key="8">
    <source>
        <dbReference type="Pfam" id="PF00291"/>
    </source>
</evidence>
<evidence type="ECO:0000256" key="7">
    <source>
        <dbReference type="ARBA" id="ARBA00022898"/>
    </source>
</evidence>
<proteinExistence type="inferred from homology"/>
<dbReference type="Gene3D" id="3.40.50.1100">
    <property type="match status" value="2"/>
</dbReference>
<dbReference type="InterPro" id="IPR027278">
    <property type="entry name" value="ACCD_DCysDesulf"/>
</dbReference>
<evidence type="ECO:0000256" key="1">
    <source>
        <dbReference type="ARBA" id="ARBA00001913"/>
    </source>
</evidence>
<feature type="domain" description="Tryptophan synthase beta chain-like PALP" evidence="8">
    <location>
        <begin position="3"/>
        <end position="281"/>
    </location>
</feature>
<evidence type="ECO:0000313" key="10">
    <source>
        <dbReference type="Proteomes" id="UP001236500"/>
    </source>
</evidence>
<accession>A0ABY8NCJ6</accession>
<dbReference type="Proteomes" id="UP001236500">
    <property type="component" value="Chromosome"/>
</dbReference>
<reference evidence="9 10" key="1">
    <citation type="submission" date="2023-02" db="EMBL/GenBank/DDBJ databases">
        <title>Description and genomic characterization of Microbulbifer bruguierae sp. nov., isolated from the sediment of mangrove plant Bruguiera sexangula.</title>
        <authorList>
            <person name="Long M."/>
        </authorList>
    </citation>
    <scope>NUCLEOTIDE SEQUENCE [LARGE SCALE GENOMIC DNA]</scope>
    <source>
        <strain evidence="9 10">H12</strain>
    </source>
</reference>
<dbReference type="InterPro" id="IPR036052">
    <property type="entry name" value="TrpB-like_PALP_sf"/>
</dbReference>
<dbReference type="CDD" id="cd01562">
    <property type="entry name" value="Thr-dehyd"/>
    <property type="match status" value="1"/>
</dbReference>
<dbReference type="SUPFAM" id="SSF53686">
    <property type="entry name" value="Tryptophan synthase beta subunit-like PLP-dependent enzymes"/>
    <property type="match status" value="1"/>
</dbReference>
<dbReference type="PROSITE" id="PS00165">
    <property type="entry name" value="DEHYDRATASE_SER_THR"/>
    <property type="match status" value="1"/>
</dbReference>
<comment type="cofactor">
    <cofactor evidence="4">
        <name>Mg(2+)</name>
        <dbReference type="ChEBI" id="CHEBI:18420"/>
    </cofactor>
</comment>
<dbReference type="EMBL" id="CP118605">
    <property type="protein sequence ID" value="WGL16646.1"/>
    <property type="molecule type" value="Genomic_DNA"/>
</dbReference>
<keyword evidence="7" id="KW-0663">Pyridoxal phosphate</keyword>
<comment type="cofactor">
    <cofactor evidence="1">
        <name>Ca(2+)</name>
        <dbReference type="ChEBI" id="CHEBI:29108"/>
    </cofactor>
</comment>
<comment type="similarity">
    <text evidence="5">Belongs to the ACC deaminase/D-cysteine desulfhydrase family.</text>
</comment>
<dbReference type="InterPro" id="IPR001926">
    <property type="entry name" value="TrpB-like_PALP"/>
</dbReference>
<organism evidence="9 10">
    <name type="scientific">Microbulbifer bruguierae</name>
    <dbReference type="NCBI Taxonomy" id="3029061"/>
    <lineage>
        <taxon>Bacteria</taxon>
        <taxon>Pseudomonadati</taxon>
        <taxon>Pseudomonadota</taxon>
        <taxon>Gammaproteobacteria</taxon>
        <taxon>Cellvibrionales</taxon>
        <taxon>Microbulbiferaceae</taxon>
        <taxon>Microbulbifer</taxon>
    </lineage>
</organism>
<evidence type="ECO:0000256" key="2">
    <source>
        <dbReference type="ARBA" id="ARBA00001933"/>
    </source>
</evidence>
<comment type="cofactor">
    <cofactor evidence="3">
        <name>Mn(2+)</name>
        <dbReference type="ChEBI" id="CHEBI:29035"/>
    </cofactor>
</comment>
<dbReference type="Pfam" id="PF00291">
    <property type="entry name" value="PALP"/>
    <property type="match status" value="1"/>
</dbReference>
<keyword evidence="10" id="KW-1185">Reference proteome</keyword>
<gene>
    <name evidence="9" type="ORF">PVT68_18075</name>
</gene>